<dbReference type="EMBL" id="CP045644">
    <property type="protein sequence ID" value="QFZ84527.1"/>
    <property type="molecule type" value="Genomic_DNA"/>
</dbReference>
<dbReference type="Proteomes" id="UP000326780">
    <property type="component" value="Chromosome"/>
</dbReference>
<evidence type="ECO:0000313" key="2">
    <source>
        <dbReference type="Proteomes" id="UP000326780"/>
    </source>
</evidence>
<evidence type="ECO:0000313" key="1">
    <source>
        <dbReference type="EMBL" id="QFZ84527.1"/>
    </source>
</evidence>
<gene>
    <name evidence="1" type="ORF">GFK26_18025</name>
</gene>
<reference evidence="1 2" key="1">
    <citation type="submission" date="2019-10" db="EMBL/GenBank/DDBJ databases">
        <title>Complete genome sequence of Variovorax paradoxus 5C-2.</title>
        <authorList>
            <person name="Gogoleva N.E."/>
            <person name="Balkin A.S."/>
        </authorList>
    </citation>
    <scope>NUCLEOTIDE SEQUENCE [LARGE SCALE GENOMIC DNA]</scope>
    <source>
        <strain evidence="1 2">5C-2</strain>
    </source>
</reference>
<protein>
    <submittedName>
        <fullName evidence="1">Uncharacterized protein</fullName>
    </submittedName>
</protein>
<organism evidence="1 2">
    <name type="scientific">Variovorax paradoxus</name>
    <dbReference type="NCBI Taxonomy" id="34073"/>
    <lineage>
        <taxon>Bacteria</taxon>
        <taxon>Pseudomonadati</taxon>
        <taxon>Pseudomonadota</taxon>
        <taxon>Betaproteobacteria</taxon>
        <taxon>Burkholderiales</taxon>
        <taxon>Comamonadaceae</taxon>
        <taxon>Variovorax</taxon>
    </lineage>
</organism>
<proteinExistence type="predicted"/>
<dbReference type="RefSeq" id="WP_153283146.1">
    <property type="nucleotide sequence ID" value="NZ_CP045644.1"/>
</dbReference>
<dbReference type="AlphaFoldDB" id="A0A5Q0M6U8"/>
<sequence>MQEVLCTVHDLKFAFDIDRVRDLKDAAGKSIHPALMRCPVCSLQEVSRLRESLEKTTNQRDLLVRAIDLAKTLQPLS</sequence>
<name>A0A5Q0M6U8_VARPD</name>
<accession>A0A5Q0M6U8</accession>